<accession>A0A0A2VFL7</accession>
<name>A0A0A2VFL7_9BACI</name>
<dbReference type="InterPro" id="IPR012340">
    <property type="entry name" value="NA-bd_OB-fold"/>
</dbReference>
<dbReference type="Gene3D" id="2.40.50.140">
    <property type="entry name" value="Nucleic acid-binding proteins"/>
    <property type="match status" value="1"/>
</dbReference>
<gene>
    <name evidence="1" type="ORF">N780_01930</name>
</gene>
<evidence type="ECO:0000313" key="1">
    <source>
        <dbReference type="EMBL" id="KGP92400.1"/>
    </source>
</evidence>
<dbReference type="RefSeq" id="WP_036781557.1">
    <property type="nucleotide sequence ID" value="NZ_AVBG01000003.1"/>
</dbReference>
<organism evidence="1 2">
    <name type="scientific">Pontibacillus chungwhensis BH030062</name>
    <dbReference type="NCBI Taxonomy" id="1385513"/>
    <lineage>
        <taxon>Bacteria</taxon>
        <taxon>Bacillati</taxon>
        <taxon>Bacillota</taxon>
        <taxon>Bacilli</taxon>
        <taxon>Bacillales</taxon>
        <taxon>Bacillaceae</taxon>
        <taxon>Pontibacillus</taxon>
    </lineage>
</organism>
<reference evidence="1 2" key="1">
    <citation type="submission" date="2013-08" db="EMBL/GenBank/DDBJ databases">
        <title>Genome of Pontibacillus chungwhensis.</title>
        <authorList>
            <person name="Wang Q."/>
            <person name="Wang G."/>
        </authorList>
    </citation>
    <scope>NUCLEOTIDE SEQUENCE [LARGE SCALE GENOMIC DNA]</scope>
    <source>
        <strain evidence="1 2">BH030062</strain>
    </source>
</reference>
<comment type="caution">
    <text evidence="1">The sequence shown here is derived from an EMBL/GenBank/DDBJ whole genome shotgun (WGS) entry which is preliminary data.</text>
</comment>
<dbReference type="Proteomes" id="UP000030153">
    <property type="component" value="Unassembled WGS sequence"/>
</dbReference>
<evidence type="ECO:0000313" key="2">
    <source>
        <dbReference type="Proteomes" id="UP000030153"/>
    </source>
</evidence>
<evidence type="ECO:0008006" key="3">
    <source>
        <dbReference type="Google" id="ProtNLM"/>
    </source>
</evidence>
<protein>
    <recommendedName>
        <fullName evidence="3">DUF3221 domain-containing protein</fullName>
    </recommendedName>
</protein>
<dbReference type="OrthoDB" id="2625519at2"/>
<dbReference type="Pfam" id="PF11518">
    <property type="entry name" value="DUF3221"/>
    <property type="match status" value="1"/>
</dbReference>
<dbReference type="InterPro" id="IPR021598">
    <property type="entry name" value="DUF3221"/>
</dbReference>
<proteinExistence type="predicted"/>
<keyword evidence="2" id="KW-1185">Reference proteome</keyword>
<dbReference type="AlphaFoldDB" id="A0A0A2VFL7"/>
<dbReference type="PROSITE" id="PS51257">
    <property type="entry name" value="PROKAR_LIPOPROTEIN"/>
    <property type="match status" value="1"/>
</dbReference>
<dbReference type="STRING" id="1385513.N780_01930"/>
<sequence>MKRNLVTILIVVLFILGGCNQEDQDFTGPPTIEGHLVEIEDTQVLVVNGITKEQAISMSGDELLQSTDEKYEAHIFQRDSWFDDFSEYEVGQVVRVWGKGGANESYPPQSTLGEIEVVD</sequence>
<dbReference type="EMBL" id="AVBG01000003">
    <property type="protein sequence ID" value="KGP92400.1"/>
    <property type="molecule type" value="Genomic_DNA"/>
</dbReference>
<dbReference type="eggNOG" id="ENOG5030CG8">
    <property type="taxonomic scope" value="Bacteria"/>
</dbReference>